<dbReference type="NCBIfam" id="TIGR00205">
    <property type="entry name" value="fliE"/>
    <property type="match status" value="1"/>
</dbReference>
<accession>A0A8H2JK19</accession>
<dbReference type="GO" id="GO:0003774">
    <property type="term" value="F:cytoskeletal motor activity"/>
    <property type="evidence" value="ECO:0007669"/>
    <property type="project" value="InterPro"/>
</dbReference>
<name>A0A8H2JK19_9GAMM</name>
<dbReference type="HAMAP" id="MF_00724">
    <property type="entry name" value="FliE"/>
    <property type="match status" value="1"/>
</dbReference>
<reference evidence="6 7" key="1">
    <citation type="submission" date="2019-05" db="EMBL/GenBank/DDBJ databases">
        <title>Colwellia ponticola sp. nov., isolated from seawater.</title>
        <authorList>
            <person name="Yoon J.-H."/>
        </authorList>
    </citation>
    <scope>NUCLEOTIDE SEQUENCE [LARGE SCALE GENOMIC DNA]</scope>
    <source>
        <strain evidence="6 7">OISW-25</strain>
    </source>
</reference>
<evidence type="ECO:0000256" key="3">
    <source>
        <dbReference type="ARBA" id="ARBA00018024"/>
    </source>
</evidence>
<comment type="subcellular location">
    <subcellularLocation>
        <location evidence="1 5">Bacterial flagellum basal body</location>
    </subcellularLocation>
</comment>
<evidence type="ECO:0000313" key="7">
    <source>
        <dbReference type="Proteomes" id="UP000307702"/>
    </source>
</evidence>
<dbReference type="InterPro" id="IPR001624">
    <property type="entry name" value="FliE"/>
</dbReference>
<dbReference type="GO" id="GO:0009425">
    <property type="term" value="C:bacterial-type flagellum basal body"/>
    <property type="evidence" value="ECO:0007669"/>
    <property type="project" value="UniProtKB-SubCell"/>
</dbReference>
<dbReference type="PANTHER" id="PTHR34653:SF1">
    <property type="entry name" value="FLAGELLAR HOOK-BASAL BODY COMPLEX PROTEIN FLIE"/>
    <property type="match status" value="1"/>
</dbReference>
<dbReference type="PANTHER" id="PTHR34653">
    <property type="match status" value="1"/>
</dbReference>
<evidence type="ECO:0000256" key="5">
    <source>
        <dbReference type="HAMAP-Rule" id="MF_00724"/>
    </source>
</evidence>
<keyword evidence="7" id="KW-1185">Reference proteome</keyword>
<dbReference type="PRINTS" id="PR01006">
    <property type="entry name" value="FLGHOOKFLIE"/>
</dbReference>
<dbReference type="Pfam" id="PF02049">
    <property type="entry name" value="FliE"/>
    <property type="match status" value="1"/>
</dbReference>
<evidence type="ECO:0000256" key="1">
    <source>
        <dbReference type="ARBA" id="ARBA00004117"/>
    </source>
</evidence>
<comment type="similarity">
    <text evidence="2 5">Belongs to the FliE family.</text>
</comment>
<comment type="caution">
    <text evidence="6">The sequence shown here is derived from an EMBL/GenBank/DDBJ whole genome shotgun (WGS) entry which is preliminary data.</text>
</comment>
<dbReference type="RefSeq" id="WP_138624281.1">
    <property type="nucleotide sequence ID" value="NZ_SZVP01000018.1"/>
</dbReference>
<gene>
    <name evidence="5 6" type="primary">fliE</name>
    <name evidence="6" type="ORF">FCS21_14570</name>
</gene>
<keyword evidence="4 5" id="KW-0975">Bacterial flagellum</keyword>
<protein>
    <recommendedName>
        <fullName evidence="3 5">Flagellar hook-basal body complex protein FliE</fullName>
    </recommendedName>
</protein>
<keyword evidence="6" id="KW-0969">Cilium</keyword>
<keyword evidence="6" id="KW-0282">Flagellum</keyword>
<dbReference type="AlphaFoldDB" id="A0A8H2JK19"/>
<proteinExistence type="inferred from homology"/>
<sequence>MTIVNNSLFNQMQSMTVEAMGSPKSSTNNVNQSSNSFGDLLANALESVTDLQKVAGKNTSDFIRGESQLTLAEVMISRSKAGIASEATLQVRNKALEGYKEIMSMPV</sequence>
<dbReference type="EMBL" id="SZVP01000018">
    <property type="protein sequence ID" value="TMM42394.1"/>
    <property type="molecule type" value="Genomic_DNA"/>
</dbReference>
<evidence type="ECO:0000256" key="2">
    <source>
        <dbReference type="ARBA" id="ARBA00009272"/>
    </source>
</evidence>
<keyword evidence="6" id="KW-0966">Cell projection</keyword>
<evidence type="ECO:0000256" key="4">
    <source>
        <dbReference type="ARBA" id="ARBA00023143"/>
    </source>
</evidence>
<dbReference type="OrthoDB" id="8909229at2"/>
<dbReference type="Proteomes" id="UP000307702">
    <property type="component" value="Unassembled WGS sequence"/>
</dbReference>
<evidence type="ECO:0000313" key="6">
    <source>
        <dbReference type="EMBL" id="TMM42394.1"/>
    </source>
</evidence>
<dbReference type="GO" id="GO:0005198">
    <property type="term" value="F:structural molecule activity"/>
    <property type="evidence" value="ECO:0007669"/>
    <property type="project" value="UniProtKB-UniRule"/>
</dbReference>
<dbReference type="GO" id="GO:0071973">
    <property type="term" value="P:bacterial-type flagellum-dependent cell motility"/>
    <property type="evidence" value="ECO:0007669"/>
    <property type="project" value="InterPro"/>
</dbReference>
<organism evidence="6 7">
    <name type="scientific">Colwellia ponticola</name>
    <dbReference type="NCBI Taxonomy" id="2304625"/>
    <lineage>
        <taxon>Bacteria</taxon>
        <taxon>Pseudomonadati</taxon>
        <taxon>Pseudomonadota</taxon>
        <taxon>Gammaproteobacteria</taxon>
        <taxon>Alteromonadales</taxon>
        <taxon>Colwelliaceae</taxon>
        <taxon>Colwellia</taxon>
    </lineage>
</organism>